<dbReference type="GO" id="GO:0004674">
    <property type="term" value="F:protein serine/threonine kinase activity"/>
    <property type="evidence" value="ECO:0007669"/>
    <property type="project" value="UniProtKB-KW"/>
</dbReference>
<dbReference type="PROSITE" id="PS50011">
    <property type="entry name" value="PROTEIN_KINASE_DOM"/>
    <property type="match status" value="1"/>
</dbReference>
<keyword evidence="5" id="KW-0418">Kinase</keyword>
<evidence type="ECO:0000313" key="11">
    <source>
        <dbReference type="Proteomes" id="UP001160390"/>
    </source>
</evidence>
<comment type="caution">
    <text evidence="10">The sequence shown here is derived from an EMBL/GenBank/DDBJ whole genome shotgun (WGS) entry which is preliminary data.</text>
</comment>
<dbReference type="PANTHER" id="PTHR47634:SF9">
    <property type="entry name" value="PROTEIN KINASE DOMAIN-CONTAINING PROTEIN-RELATED"/>
    <property type="match status" value="1"/>
</dbReference>
<dbReference type="GO" id="GO:0005524">
    <property type="term" value="F:ATP binding"/>
    <property type="evidence" value="ECO:0007669"/>
    <property type="project" value="UniProtKB-KW"/>
</dbReference>
<evidence type="ECO:0000313" key="10">
    <source>
        <dbReference type="EMBL" id="CAI6091208.1"/>
    </source>
</evidence>
<keyword evidence="2" id="KW-0723">Serine/threonine-protein kinase</keyword>
<sequence length="413" mass="47700">HKPWPLSSAVAPRLDTTQLLEEEKTPDYHPDRFYPAPCHETRLWRQFDGLAGSRSAPLALVQRKICRRKTQRNCKSIEAITNRQRGTHFTVCFGTKSPPWCWHFVRKLSDSFQLEGVSGGKHHCLVLGALREPLWVYRERYIGGFIPVNILKILLQMTLQALDYLHSECHVIHTDLKPDNIMIKIEDPSIFEEHALNEFHRPLPQKHRGDRVIYLSRNNYGPLKRPTGIIQLMDFDLSDGYTIELSKLRFFRAPGVILDAGYTSSADIWSLGVLLRDLFERNCPIDPHTPEKPDEYDEAVHLAQITSVLGYPPGSLVSSWRRSSMFYDDNSKVHLHHLNQNARVTSIDPVIPRNPQPLSHNIGFEGSINQIKGEEKTRFIGFVKRMIEWKPEERSTAKELLGDTWLYEDFPHD</sequence>
<dbReference type="InterPro" id="IPR000719">
    <property type="entry name" value="Prot_kinase_dom"/>
</dbReference>
<feature type="domain" description="Protein kinase" evidence="9">
    <location>
        <begin position="1"/>
        <end position="406"/>
    </location>
</feature>
<feature type="non-terminal residue" evidence="10">
    <location>
        <position position="1"/>
    </location>
</feature>
<evidence type="ECO:0000256" key="3">
    <source>
        <dbReference type="ARBA" id="ARBA00022679"/>
    </source>
</evidence>
<evidence type="ECO:0000256" key="8">
    <source>
        <dbReference type="ARBA" id="ARBA00048679"/>
    </source>
</evidence>
<keyword evidence="6" id="KW-0067">ATP-binding</keyword>
<organism evidence="10 11">
    <name type="scientific">Clonostachys chloroleuca</name>
    <dbReference type="NCBI Taxonomy" id="1926264"/>
    <lineage>
        <taxon>Eukaryota</taxon>
        <taxon>Fungi</taxon>
        <taxon>Dikarya</taxon>
        <taxon>Ascomycota</taxon>
        <taxon>Pezizomycotina</taxon>
        <taxon>Sordariomycetes</taxon>
        <taxon>Hypocreomycetidae</taxon>
        <taxon>Hypocreales</taxon>
        <taxon>Bionectriaceae</taxon>
        <taxon>Clonostachys</taxon>
    </lineage>
</organism>
<evidence type="ECO:0000256" key="7">
    <source>
        <dbReference type="ARBA" id="ARBA00047899"/>
    </source>
</evidence>
<comment type="catalytic activity">
    <reaction evidence="8">
        <text>L-seryl-[protein] + ATP = O-phospho-L-seryl-[protein] + ADP + H(+)</text>
        <dbReference type="Rhea" id="RHEA:17989"/>
        <dbReference type="Rhea" id="RHEA-COMP:9863"/>
        <dbReference type="Rhea" id="RHEA-COMP:11604"/>
        <dbReference type="ChEBI" id="CHEBI:15378"/>
        <dbReference type="ChEBI" id="CHEBI:29999"/>
        <dbReference type="ChEBI" id="CHEBI:30616"/>
        <dbReference type="ChEBI" id="CHEBI:83421"/>
        <dbReference type="ChEBI" id="CHEBI:456216"/>
        <dbReference type="EC" id="2.7.11.1"/>
    </reaction>
</comment>
<dbReference type="EC" id="2.7.11.1" evidence="1"/>
<dbReference type="Proteomes" id="UP001160390">
    <property type="component" value="Unassembled WGS sequence"/>
</dbReference>
<comment type="catalytic activity">
    <reaction evidence="7">
        <text>L-threonyl-[protein] + ATP = O-phospho-L-threonyl-[protein] + ADP + H(+)</text>
        <dbReference type="Rhea" id="RHEA:46608"/>
        <dbReference type="Rhea" id="RHEA-COMP:11060"/>
        <dbReference type="Rhea" id="RHEA-COMP:11605"/>
        <dbReference type="ChEBI" id="CHEBI:15378"/>
        <dbReference type="ChEBI" id="CHEBI:30013"/>
        <dbReference type="ChEBI" id="CHEBI:30616"/>
        <dbReference type="ChEBI" id="CHEBI:61977"/>
        <dbReference type="ChEBI" id="CHEBI:456216"/>
        <dbReference type="EC" id="2.7.11.1"/>
    </reaction>
</comment>
<dbReference type="InterPro" id="IPR011009">
    <property type="entry name" value="Kinase-like_dom_sf"/>
</dbReference>
<dbReference type="GO" id="GO:0000245">
    <property type="term" value="P:spliceosomal complex assembly"/>
    <property type="evidence" value="ECO:0007669"/>
    <property type="project" value="TreeGrafter"/>
</dbReference>
<dbReference type="AlphaFoldDB" id="A0AA35M686"/>
<evidence type="ECO:0000256" key="6">
    <source>
        <dbReference type="ARBA" id="ARBA00022840"/>
    </source>
</evidence>
<dbReference type="Gene3D" id="3.30.200.20">
    <property type="entry name" value="Phosphorylase Kinase, domain 1"/>
    <property type="match status" value="1"/>
</dbReference>
<evidence type="ECO:0000256" key="1">
    <source>
        <dbReference type="ARBA" id="ARBA00012513"/>
    </source>
</evidence>
<accession>A0AA35M686</accession>
<keyword evidence="3" id="KW-0808">Transferase</keyword>
<dbReference type="SMART" id="SM00220">
    <property type="entry name" value="S_TKc"/>
    <property type="match status" value="1"/>
</dbReference>
<evidence type="ECO:0000256" key="4">
    <source>
        <dbReference type="ARBA" id="ARBA00022741"/>
    </source>
</evidence>
<evidence type="ECO:0000256" key="2">
    <source>
        <dbReference type="ARBA" id="ARBA00022527"/>
    </source>
</evidence>
<proteinExistence type="predicted"/>
<protein>
    <recommendedName>
        <fullName evidence="1">non-specific serine/threonine protein kinase</fullName>
        <ecNumber evidence="1">2.7.11.1</ecNumber>
    </recommendedName>
</protein>
<dbReference type="Gene3D" id="1.10.510.10">
    <property type="entry name" value="Transferase(Phosphotransferase) domain 1"/>
    <property type="match status" value="1"/>
</dbReference>
<name>A0AA35M686_9HYPO</name>
<dbReference type="Pfam" id="PF00069">
    <property type="entry name" value="Pkinase"/>
    <property type="match status" value="1"/>
</dbReference>
<dbReference type="PROSITE" id="PS00108">
    <property type="entry name" value="PROTEIN_KINASE_ST"/>
    <property type="match status" value="1"/>
</dbReference>
<gene>
    <name evidence="10" type="ORF">CCHLO57077_00013488</name>
</gene>
<dbReference type="InterPro" id="IPR051334">
    <property type="entry name" value="SRPK"/>
</dbReference>
<dbReference type="GO" id="GO:0050684">
    <property type="term" value="P:regulation of mRNA processing"/>
    <property type="evidence" value="ECO:0007669"/>
    <property type="project" value="TreeGrafter"/>
</dbReference>
<evidence type="ECO:0000256" key="5">
    <source>
        <dbReference type="ARBA" id="ARBA00022777"/>
    </source>
</evidence>
<reference evidence="10" key="1">
    <citation type="submission" date="2023-01" db="EMBL/GenBank/DDBJ databases">
        <authorList>
            <person name="Piombo E."/>
        </authorList>
    </citation>
    <scope>NUCLEOTIDE SEQUENCE</scope>
</reference>
<dbReference type="EMBL" id="CABFNP030001099">
    <property type="protein sequence ID" value="CAI6091208.1"/>
    <property type="molecule type" value="Genomic_DNA"/>
</dbReference>
<dbReference type="InterPro" id="IPR008271">
    <property type="entry name" value="Ser/Thr_kinase_AS"/>
</dbReference>
<evidence type="ECO:0000259" key="9">
    <source>
        <dbReference type="PROSITE" id="PS50011"/>
    </source>
</evidence>
<dbReference type="PANTHER" id="PTHR47634">
    <property type="entry name" value="PROTEIN KINASE DOMAIN-CONTAINING PROTEIN-RELATED"/>
    <property type="match status" value="1"/>
</dbReference>
<dbReference type="SUPFAM" id="SSF56112">
    <property type="entry name" value="Protein kinase-like (PK-like)"/>
    <property type="match status" value="1"/>
</dbReference>
<keyword evidence="11" id="KW-1185">Reference proteome</keyword>
<keyword evidence="4" id="KW-0547">Nucleotide-binding</keyword>